<proteinExistence type="predicted"/>
<keyword evidence="2" id="KW-1185">Reference proteome</keyword>
<dbReference type="RefSeq" id="WP_344921074.1">
    <property type="nucleotide sequence ID" value="NZ_BAAAZQ010000015.1"/>
</dbReference>
<reference evidence="1 2" key="1">
    <citation type="submission" date="2021-01" db="EMBL/GenBank/DDBJ databases">
        <title>Whole genome shotgun sequence of Plantactinospora mayteni NBRC 109088.</title>
        <authorList>
            <person name="Komaki H."/>
            <person name="Tamura T."/>
        </authorList>
    </citation>
    <scope>NUCLEOTIDE SEQUENCE [LARGE SCALE GENOMIC DNA]</scope>
    <source>
        <strain evidence="1 2">NBRC 109088</strain>
    </source>
</reference>
<dbReference type="EMBL" id="BONX01000081">
    <property type="protein sequence ID" value="GIH01689.1"/>
    <property type="molecule type" value="Genomic_DNA"/>
</dbReference>
<comment type="caution">
    <text evidence="1">The sequence shown here is derived from an EMBL/GenBank/DDBJ whole genome shotgun (WGS) entry which is preliminary data.</text>
</comment>
<gene>
    <name evidence="1" type="ORF">Pma05_82610</name>
</gene>
<accession>A0ABQ4F451</accession>
<evidence type="ECO:0000313" key="2">
    <source>
        <dbReference type="Proteomes" id="UP000621500"/>
    </source>
</evidence>
<protein>
    <submittedName>
        <fullName evidence="1">Uncharacterized protein</fullName>
    </submittedName>
</protein>
<evidence type="ECO:0000313" key="1">
    <source>
        <dbReference type="EMBL" id="GIH01689.1"/>
    </source>
</evidence>
<name>A0ABQ4F451_9ACTN</name>
<organism evidence="1 2">
    <name type="scientific">Plantactinospora mayteni</name>
    <dbReference type="NCBI Taxonomy" id="566021"/>
    <lineage>
        <taxon>Bacteria</taxon>
        <taxon>Bacillati</taxon>
        <taxon>Actinomycetota</taxon>
        <taxon>Actinomycetes</taxon>
        <taxon>Micromonosporales</taxon>
        <taxon>Micromonosporaceae</taxon>
        <taxon>Plantactinospora</taxon>
    </lineage>
</organism>
<sequence>MFVPTIDREDMDASAMLRRAHERGEQLEKYDPNQLVSEVAGLLRERGFHPELPAGTGRAGMAAGAAGMMLRAFGILPAGDVTSIDRVNAPDPESR</sequence>
<dbReference type="Proteomes" id="UP000621500">
    <property type="component" value="Unassembled WGS sequence"/>
</dbReference>